<comment type="caution">
    <text evidence="4">The sequence shown here is derived from an EMBL/GenBank/DDBJ whole genome shotgun (WGS) entry which is preliminary data.</text>
</comment>
<name>A0A0F0LYW5_9MICO</name>
<evidence type="ECO:0000256" key="2">
    <source>
        <dbReference type="SAM" id="Phobius"/>
    </source>
</evidence>
<dbReference type="PATRIC" id="fig|400772.4.peg.58"/>
<keyword evidence="2" id="KW-0812">Transmembrane</keyword>
<accession>A0A0F0LYW5</accession>
<feature type="transmembrane region" description="Helical" evidence="2">
    <location>
        <begin position="85"/>
        <end position="106"/>
    </location>
</feature>
<dbReference type="RefSeq" id="WP_045245722.1">
    <property type="nucleotide sequence ID" value="NZ_JYIY01000026.1"/>
</dbReference>
<dbReference type="EMBL" id="JYIY01000026">
    <property type="protein sequence ID" value="KJL45505.1"/>
    <property type="molecule type" value="Genomic_DNA"/>
</dbReference>
<proteinExistence type="predicted"/>
<evidence type="ECO:0000313" key="3">
    <source>
        <dbReference type="EMBL" id="HAN26042.1"/>
    </source>
</evidence>
<sequence length="148" mass="15262">MPRDPRSRPDRVIAAGWWSGRLLTILGLALVLIIGGWTTSHTTADAHADTSAGSPVTTGSTPDSGAPVEGRTASSSAGVSVDASGAWGCLIGVVCTLLVLAAVTGLRLQSRLRILRVSRPVRAPLLVPVPVSRRPAAPSLLLLSISRT</sequence>
<evidence type="ECO:0000313" key="4">
    <source>
        <dbReference type="EMBL" id="KJL45505.1"/>
    </source>
</evidence>
<evidence type="ECO:0000313" key="6">
    <source>
        <dbReference type="Proteomes" id="UP000257479"/>
    </source>
</evidence>
<feature type="compositionally biased region" description="Polar residues" evidence="1">
    <location>
        <begin position="53"/>
        <end position="63"/>
    </location>
</feature>
<protein>
    <submittedName>
        <fullName evidence="4">Uncharacterized protein</fullName>
    </submittedName>
</protein>
<reference evidence="3 6" key="2">
    <citation type="journal article" date="2018" name="Nat. Biotechnol.">
        <title>A standardized bacterial taxonomy based on genome phylogeny substantially revises the tree of life.</title>
        <authorList>
            <person name="Parks D.H."/>
            <person name="Chuvochina M."/>
            <person name="Waite D.W."/>
            <person name="Rinke C."/>
            <person name="Skarshewski A."/>
            <person name="Chaumeil P.A."/>
            <person name="Hugenholtz P."/>
        </authorList>
    </citation>
    <scope>NUCLEOTIDE SEQUENCE [LARGE SCALE GENOMIC DNA]</scope>
    <source>
        <strain evidence="3">UBA9152</strain>
    </source>
</reference>
<evidence type="ECO:0000256" key="1">
    <source>
        <dbReference type="SAM" id="MobiDB-lite"/>
    </source>
</evidence>
<dbReference type="Proteomes" id="UP000257479">
    <property type="component" value="Unassembled WGS sequence"/>
</dbReference>
<keyword evidence="2" id="KW-1133">Transmembrane helix</keyword>
<feature type="transmembrane region" description="Helical" evidence="2">
    <location>
        <begin position="12"/>
        <end position="37"/>
    </location>
</feature>
<organism evidence="4 5">
    <name type="scientific">Microbacterium ginsengisoli</name>
    <dbReference type="NCBI Taxonomy" id="400772"/>
    <lineage>
        <taxon>Bacteria</taxon>
        <taxon>Bacillati</taxon>
        <taxon>Actinomycetota</taxon>
        <taxon>Actinomycetes</taxon>
        <taxon>Micrococcales</taxon>
        <taxon>Microbacteriaceae</taxon>
        <taxon>Microbacterium</taxon>
    </lineage>
</organism>
<feature type="region of interest" description="Disordered" evidence="1">
    <location>
        <begin position="45"/>
        <end position="73"/>
    </location>
</feature>
<reference evidence="4 5" key="1">
    <citation type="submission" date="2015-02" db="EMBL/GenBank/DDBJ databases">
        <title>Draft genome sequences of ten Microbacterium spp. with emphasis on heavy metal contaminated environments.</title>
        <authorList>
            <person name="Corretto E."/>
        </authorList>
    </citation>
    <scope>NUCLEOTIDE SEQUENCE [LARGE SCALE GENOMIC DNA]</scope>
    <source>
        <strain evidence="4 5">DSM 18659</strain>
    </source>
</reference>
<gene>
    <name evidence="3" type="ORF">DCP95_15965</name>
    <name evidence="4" type="ORF">RR49_00045</name>
</gene>
<evidence type="ECO:0000313" key="5">
    <source>
        <dbReference type="Proteomes" id="UP000033451"/>
    </source>
</evidence>
<dbReference type="EMBL" id="DMNG01000278">
    <property type="protein sequence ID" value="HAN26042.1"/>
    <property type="molecule type" value="Genomic_DNA"/>
</dbReference>
<dbReference type="AlphaFoldDB" id="A0A0F0LYW5"/>
<keyword evidence="2" id="KW-0472">Membrane</keyword>
<dbReference type="Proteomes" id="UP000033451">
    <property type="component" value="Unassembled WGS sequence"/>
</dbReference>
<keyword evidence="5" id="KW-1185">Reference proteome</keyword>